<keyword evidence="3" id="KW-0732">Signal</keyword>
<dbReference type="GO" id="GO:0008430">
    <property type="term" value="F:selenium binding"/>
    <property type="evidence" value="ECO:0007669"/>
    <property type="project" value="InterPro"/>
</dbReference>
<feature type="compositionally biased region" description="Polar residues" evidence="6">
    <location>
        <begin position="95"/>
        <end position="110"/>
    </location>
</feature>
<dbReference type="PANTHER" id="PTHR10105">
    <property type="entry name" value="SELENOPROTEIN P"/>
    <property type="match status" value="1"/>
</dbReference>
<dbReference type="AlphaFoldDB" id="A0A9W9ZHS2"/>
<dbReference type="GO" id="GO:0001887">
    <property type="term" value="P:selenium compound metabolic process"/>
    <property type="evidence" value="ECO:0007669"/>
    <property type="project" value="TreeGrafter"/>
</dbReference>
<dbReference type="EMBL" id="MU825950">
    <property type="protein sequence ID" value="KAJ7381991.1"/>
    <property type="molecule type" value="Genomic_DNA"/>
</dbReference>
<keyword evidence="4" id="KW-0712">Selenocysteine</keyword>
<comment type="subcellular location">
    <subcellularLocation>
        <location evidence="1">Secreted</location>
    </subcellularLocation>
</comment>
<comment type="caution">
    <text evidence="8">The sequence shown here is derived from an EMBL/GenBank/DDBJ whole genome shotgun (WGS) entry which is preliminary data.</text>
</comment>
<proteinExistence type="predicted"/>
<keyword evidence="5" id="KW-0325">Glycoprotein</keyword>
<dbReference type="InterPro" id="IPR037941">
    <property type="entry name" value="SeP"/>
</dbReference>
<feature type="domain" description="Selenoprotein P N-terminal" evidence="7">
    <location>
        <begin position="8"/>
        <end position="103"/>
    </location>
</feature>
<organism evidence="8 9">
    <name type="scientific">Desmophyllum pertusum</name>
    <dbReference type="NCBI Taxonomy" id="174260"/>
    <lineage>
        <taxon>Eukaryota</taxon>
        <taxon>Metazoa</taxon>
        <taxon>Cnidaria</taxon>
        <taxon>Anthozoa</taxon>
        <taxon>Hexacorallia</taxon>
        <taxon>Scleractinia</taxon>
        <taxon>Caryophylliina</taxon>
        <taxon>Caryophylliidae</taxon>
        <taxon>Desmophyllum</taxon>
    </lineage>
</organism>
<name>A0A9W9ZHS2_9CNID</name>
<evidence type="ECO:0000259" key="7">
    <source>
        <dbReference type="Pfam" id="PF04592"/>
    </source>
</evidence>
<gene>
    <name evidence="8" type="primary">SEPP1</name>
    <name evidence="8" type="ORF">OS493_037816</name>
</gene>
<keyword evidence="9" id="KW-1185">Reference proteome</keyword>
<keyword evidence="2" id="KW-0964">Secreted</keyword>
<evidence type="ECO:0000256" key="6">
    <source>
        <dbReference type="SAM" id="MobiDB-lite"/>
    </source>
</evidence>
<feature type="compositionally biased region" description="Low complexity" evidence="6">
    <location>
        <begin position="85"/>
        <end position="94"/>
    </location>
</feature>
<dbReference type="OrthoDB" id="6134775at2759"/>
<feature type="compositionally biased region" description="Low complexity" evidence="6">
    <location>
        <begin position="111"/>
        <end position="124"/>
    </location>
</feature>
<evidence type="ECO:0000313" key="9">
    <source>
        <dbReference type="Proteomes" id="UP001163046"/>
    </source>
</evidence>
<dbReference type="Pfam" id="PF04592">
    <property type="entry name" value="SelP_N"/>
    <property type="match status" value="1"/>
</dbReference>
<evidence type="ECO:0000256" key="3">
    <source>
        <dbReference type="ARBA" id="ARBA00022729"/>
    </source>
</evidence>
<dbReference type="Proteomes" id="UP001163046">
    <property type="component" value="Unassembled WGS sequence"/>
</dbReference>
<evidence type="ECO:0000313" key="8">
    <source>
        <dbReference type="EMBL" id="KAJ7381991.1"/>
    </source>
</evidence>
<feature type="region of interest" description="Disordered" evidence="6">
    <location>
        <begin position="85"/>
        <end position="124"/>
    </location>
</feature>
<dbReference type="InterPro" id="IPR007671">
    <property type="entry name" value="Selenoprotein-P_N"/>
</dbReference>
<sequence>MKQAAASISELESRVSFPVYQEPANQDIMGMLDGKKDDMLIYDRCGLLVYHYSMPHVVGPRVWNSLGRVYNNKISKCHRHCPTTITATTTQSTTAMPVTSQEASTNPTSESVTSQPQPETTTSS</sequence>
<dbReference type="GO" id="GO:0005576">
    <property type="term" value="C:extracellular region"/>
    <property type="evidence" value="ECO:0007669"/>
    <property type="project" value="UniProtKB-SubCell"/>
</dbReference>
<dbReference type="PANTHER" id="PTHR10105:SF2">
    <property type="entry name" value="AGAP003297-PA"/>
    <property type="match status" value="1"/>
</dbReference>
<reference evidence="8" key="1">
    <citation type="submission" date="2023-01" db="EMBL/GenBank/DDBJ databases">
        <title>Genome assembly of the deep-sea coral Lophelia pertusa.</title>
        <authorList>
            <person name="Herrera S."/>
            <person name="Cordes E."/>
        </authorList>
    </citation>
    <scope>NUCLEOTIDE SEQUENCE</scope>
    <source>
        <strain evidence="8">USNM1676648</strain>
        <tissue evidence="8">Polyp</tissue>
    </source>
</reference>
<protein>
    <submittedName>
        <fullName evidence="8">Selenium binding</fullName>
    </submittedName>
</protein>
<evidence type="ECO:0000256" key="4">
    <source>
        <dbReference type="ARBA" id="ARBA00022933"/>
    </source>
</evidence>
<evidence type="ECO:0000256" key="2">
    <source>
        <dbReference type="ARBA" id="ARBA00022525"/>
    </source>
</evidence>
<evidence type="ECO:0000256" key="5">
    <source>
        <dbReference type="ARBA" id="ARBA00023180"/>
    </source>
</evidence>
<accession>A0A9W9ZHS2</accession>
<evidence type="ECO:0000256" key="1">
    <source>
        <dbReference type="ARBA" id="ARBA00004613"/>
    </source>
</evidence>